<dbReference type="SUPFAM" id="SSF55469">
    <property type="entry name" value="FMN-dependent nitroreductase-like"/>
    <property type="match status" value="1"/>
</dbReference>
<dbReference type="InterPro" id="IPR029479">
    <property type="entry name" value="Nitroreductase"/>
</dbReference>
<dbReference type="PANTHER" id="PTHR43673:SF10">
    <property type="entry name" value="NADH DEHYDROGENASE_NAD(P)H NITROREDUCTASE XCC3605-RELATED"/>
    <property type="match status" value="1"/>
</dbReference>
<keyword evidence="2" id="KW-0560">Oxidoreductase</keyword>
<comment type="similarity">
    <text evidence="1">Belongs to the nitroreductase family.</text>
</comment>
<dbReference type="Pfam" id="PF00881">
    <property type="entry name" value="Nitroreductase"/>
    <property type="match status" value="1"/>
</dbReference>
<comment type="caution">
    <text evidence="4">The sequence shown here is derived from an EMBL/GenBank/DDBJ whole genome shotgun (WGS) entry which is preliminary data.</text>
</comment>
<organism evidence="4 5">
    <name type="scientific">Zobellia amurskyensis</name>
    <dbReference type="NCBI Taxonomy" id="248905"/>
    <lineage>
        <taxon>Bacteria</taxon>
        <taxon>Pseudomonadati</taxon>
        <taxon>Bacteroidota</taxon>
        <taxon>Flavobacteriia</taxon>
        <taxon>Flavobacteriales</taxon>
        <taxon>Flavobacteriaceae</taxon>
        <taxon>Zobellia</taxon>
    </lineage>
</organism>
<dbReference type="OrthoDB" id="9809288at2"/>
<reference evidence="4 5" key="1">
    <citation type="journal article" date="2019" name="Mar. Drugs">
        <title>Comparative Genomics and CAZyme Genome Repertoires of Marine Zobellia amurskyensis KMM 3526(T) and Zobellia laminariae KMM 3676(T).</title>
        <authorList>
            <person name="Chernysheva N."/>
            <person name="Bystritskaya E."/>
            <person name="Stenkova A."/>
            <person name="Golovkin I."/>
            <person name="Nedashkovskaya O."/>
            <person name="Isaeva M."/>
        </authorList>
    </citation>
    <scope>NUCLEOTIDE SEQUENCE [LARGE SCALE GENOMIC DNA]</scope>
    <source>
        <strain evidence="4 5">KMM 3526</strain>
    </source>
</reference>
<dbReference type="Proteomes" id="UP000540519">
    <property type="component" value="Unassembled WGS sequence"/>
</dbReference>
<evidence type="ECO:0000313" key="5">
    <source>
        <dbReference type="Proteomes" id="UP000540519"/>
    </source>
</evidence>
<name>A0A7X2ZSG2_9FLAO</name>
<gene>
    <name evidence="4" type="ORF">D9O36_06890</name>
</gene>
<dbReference type="EMBL" id="RCNR01000009">
    <property type="protein sequence ID" value="MUH35559.1"/>
    <property type="molecule type" value="Genomic_DNA"/>
</dbReference>
<keyword evidence="5" id="KW-1185">Reference proteome</keyword>
<sequence length="201" mass="23124">MKRGEQIRLENIADTEYEIFALLKQRYSPRIFKEDMLSETHIHQLFEAARWAASSNNLQPWRFIYGERGSDAHKKICDCLSDFNKDWADTAPLLILTVYKKHLEDGSENFHALYDLGLSLGNMTVQGQYLGIGLHHMAGLDWQEAQNIFHVPNEFHIASAIAIGYYGGDSSQLPEDLKEQETAQRERMPLSSFTFNGKWRA</sequence>
<evidence type="ECO:0000256" key="2">
    <source>
        <dbReference type="ARBA" id="ARBA00023002"/>
    </source>
</evidence>
<accession>A0A7X2ZSG2</accession>
<dbReference type="GO" id="GO:0016491">
    <property type="term" value="F:oxidoreductase activity"/>
    <property type="evidence" value="ECO:0007669"/>
    <property type="project" value="UniProtKB-KW"/>
</dbReference>
<dbReference type="InterPro" id="IPR000415">
    <property type="entry name" value="Nitroreductase-like"/>
</dbReference>
<dbReference type="Gene3D" id="3.40.109.10">
    <property type="entry name" value="NADH Oxidase"/>
    <property type="match status" value="1"/>
</dbReference>
<evidence type="ECO:0000256" key="1">
    <source>
        <dbReference type="ARBA" id="ARBA00007118"/>
    </source>
</evidence>
<feature type="domain" description="Nitroreductase" evidence="3">
    <location>
        <begin position="23"/>
        <end position="66"/>
    </location>
</feature>
<evidence type="ECO:0000259" key="3">
    <source>
        <dbReference type="Pfam" id="PF00881"/>
    </source>
</evidence>
<dbReference type="PANTHER" id="PTHR43673">
    <property type="entry name" value="NAD(P)H NITROREDUCTASE YDGI-RELATED"/>
    <property type="match status" value="1"/>
</dbReference>
<dbReference type="RefSeq" id="WP_038235590.1">
    <property type="nucleotide sequence ID" value="NZ_RCNR01000009.1"/>
</dbReference>
<dbReference type="CDD" id="cd02138">
    <property type="entry name" value="TdsD-like"/>
    <property type="match status" value="1"/>
</dbReference>
<evidence type="ECO:0000313" key="4">
    <source>
        <dbReference type="EMBL" id="MUH35559.1"/>
    </source>
</evidence>
<proteinExistence type="inferred from homology"/>
<protein>
    <submittedName>
        <fullName evidence="4">Nitroreductase</fullName>
    </submittedName>
</protein>
<dbReference type="AlphaFoldDB" id="A0A7X2ZSG2"/>